<dbReference type="InterPro" id="IPR036388">
    <property type="entry name" value="WH-like_DNA-bd_sf"/>
</dbReference>
<comment type="similarity">
    <text evidence="1">Belongs to the Fur family.</text>
</comment>
<keyword evidence="9" id="KW-1185">Reference proteome</keyword>
<dbReference type="InterPro" id="IPR002481">
    <property type="entry name" value="FUR"/>
</dbReference>
<comment type="caution">
    <text evidence="8">The sequence shown here is derived from an EMBL/GenBank/DDBJ whole genome shotgun (WGS) entry which is preliminary data.</text>
</comment>
<feature type="binding site" evidence="7">
    <location>
        <position position="159"/>
    </location>
    <ligand>
        <name>Zn(2+)</name>
        <dbReference type="ChEBI" id="CHEBI:29105"/>
    </ligand>
</feature>
<dbReference type="AlphaFoldDB" id="A0A5A7N6C7"/>
<dbReference type="Gene3D" id="3.30.1490.190">
    <property type="match status" value="1"/>
</dbReference>
<dbReference type="SUPFAM" id="SSF46785">
    <property type="entry name" value="Winged helix' DNA-binding domain"/>
    <property type="match status" value="1"/>
</dbReference>
<keyword evidence="4" id="KW-0805">Transcription regulation</keyword>
<evidence type="ECO:0000313" key="8">
    <source>
        <dbReference type="EMBL" id="GER03195.1"/>
    </source>
</evidence>
<reference evidence="8 9" key="1">
    <citation type="submission" date="2019-09" db="EMBL/GenBank/DDBJ databases">
        <title>NBRP : Genome information of microbial organism related human and environment.</title>
        <authorList>
            <person name="Hattori M."/>
            <person name="Oshima K."/>
            <person name="Inaba H."/>
            <person name="Suda W."/>
            <person name="Sakamoto M."/>
            <person name="Iino T."/>
            <person name="Kitahara M."/>
            <person name="Oshida Y."/>
            <person name="Iida T."/>
            <person name="Kudo T."/>
            <person name="Itoh T."/>
            <person name="Ohkuma M."/>
        </authorList>
    </citation>
    <scope>NUCLEOTIDE SEQUENCE [LARGE SCALE GENOMIC DNA]</scope>
    <source>
        <strain evidence="8 9">Q-1</strain>
    </source>
</reference>
<evidence type="ECO:0000256" key="3">
    <source>
        <dbReference type="ARBA" id="ARBA00022833"/>
    </source>
</evidence>
<dbReference type="GO" id="GO:1900376">
    <property type="term" value="P:regulation of secondary metabolite biosynthetic process"/>
    <property type="evidence" value="ECO:0007669"/>
    <property type="project" value="TreeGrafter"/>
</dbReference>
<dbReference type="PANTHER" id="PTHR33202:SF6">
    <property type="entry name" value="ZINC UPTAKE REGULATION PROTEIN"/>
    <property type="match status" value="1"/>
</dbReference>
<accession>A0A5A7N6C7</accession>
<dbReference type="Gene3D" id="1.10.10.10">
    <property type="entry name" value="Winged helix-like DNA-binding domain superfamily/Winged helix DNA-binding domain"/>
    <property type="match status" value="1"/>
</dbReference>
<evidence type="ECO:0000256" key="4">
    <source>
        <dbReference type="ARBA" id="ARBA00023015"/>
    </source>
</evidence>
<dbReference type="GO" id="GO:0045892">
    <property type="term" value="P:negative regulation of DNA-templated transcription"/>
    <property type="evidence" value="ECO:0007669"/>
    <property type="project" value="TreeGrafter"/>
</dbReference>
<dbReference type="EMBL" id="BKCN01000003">
    <property type="protein sequence ID" value="GER03195.1"/>
    <property type="molecule type" value="Genomic_DNA"/>
</dbReference>
<evidence type="ECO:0000256" key="5">
    <source>
        <dbReference type="ARBA" id="ARBA00023125"/>
    </source>
</evidence>
<keyword evidence="3 7" id="KW-0862">Zinc</keyword>
<evidence type="ECO:0000256" key="2">
    <source>
        <dbReference type="ARBA" id="ARBA00022491"/>
    </source>
</evidence>
<dbReference type="GO" id="GO:0000976">
    <property type="term" value="F:transcription cis-regulatory region binding"/>
    <property type="evidence" value="ECO:0007669"/>
    <property type="project" value="TreeGrafter"/>
</dbReference>
<evidence type="ECO:0000256" key="1">
    <source>
        <dbReference type="ARBA" id="ARBA00007957"/>
    </source>
</evidence>
<dbReference type="RefSeq" id="WP_042083229.1">
    <property type="nucleotide sequence ID" value="NZ_BKCN01000003.1"/>
</dbReference>
<proteinExistence type="inferred from homology"/>
<feature type="binding site" evidence="7">
    <location>
        <position position="122"/>
    </location>
    <ligand>
        <name>Zn(2+)</name>
        <dbReference type="ChEBI" id="CHEBI:29105"/>
    </ligand>
</feature>
<gene>
    <name evidence="8" type="primary">np20</name>
    <name evidence="8" type="ORF">JCM17846_08770</name>
</gene>
<keyword evidence="6" id="KW-0804">Transcription</keyword>
<dbReference type="Pfam" id="PF01475">
    <property type="entry name" value="FUR"/>
    <property type="match status" value="1"/>
</dbReference>
<evidence type="ECO:0000313" key="9">
    <source>
        <dbReference type="Proteomes" id="UP000324996"/>
    </source>
</evidence>
<feature type="binding site" evidence="7">
    <location>
        <position position="162"/>
    </location>
    <ligand>
        <name>Zn(2+)</name>
        <dbReference type="ChEBI" id="CHEBI:29105"/>
    </ligand>
</feature>
<keyword evidence="2" id="KW-0678">Repressor</keyword>
<comment type="cofactor">
    <cofactor evidence="7">
        <name>Zn(2+)</name>
        <dbReference type="ChEBI" id="CHEBI:29105"/>
    </cofactor>
    <text evidence="7">Binds 1 zinc ion per subunit.</text>
</comment>
<keyword evidence="5" id="KW-0238">DNA-binding</keyword>
<name>A0A5A7N6C7_9PROT</name>
<protein>
    <submittedName>
        <fullName evidence="8">Transcriptional repressor</fullName>
    </submittedName>
</protein>
<dbReference type="InterPro" id="IPR043135">
    <property type="entry name" value="Fur_C"/>
</dbReference>
<evidence type="ECO:0000256" key="7">
    <source>
        <dbReference type="PIRSR" id="PIRSR602481-1"/>
    </source>
</evidence>
<dbReference type="GO" id="GO:0008270">
    <property type="term" value="F:zinc ion binding"/>
    <property type="evidence" value="ECO:0007669"/>
    <property type="project" value="TreeGrafter"/>
</dbReference>
<sequence>MVQNQTDPAIISNHRSHDHEQCQSEALDAARLICARRGTRLTEMRQRVLELIWNGHSAVKAYDLLEMLSAPDRAVRPPTVYRALEFLLENRLIHRIESLNAYVGCPSPGESHVSQFLICENCAVVTELLGQDIARLVRAEADQHGFLIRRQTVEVHGLCQQCQAA</sequence>
<dbReference type="InterPro" id="IPR036390">
    <property type="entry name" value="WH_DNA-bd_sf"/>
</dbReference>
<dbReference type="Proteomes" id="UP000324996">
    <property type="component" value="Unassembled WGS sequence"/>
</dbReference>
<dbReference type="GO" id="GO:0005829">
    <property type="term" value="C:cytosol"/>
    <property type="evidence" value="ECO:0007669"/>
    <property type="project" value="TreeGrafter"/>
</dbReference>
<organism evidence="8 9">
    <name type="scientific">Iodidimonas nitroreducens</name>
    <dbReference type="NCBI Taxonomy" id="1236968"/>
    <lineage>
        <taxon>Bacteria</taxon>
        <taxon>Pseudomonadati</taxon>
        <taxon>Pseudomonadota</taxon>
        <taxon>Alphaproteobacteria</taxon>
        <taxon>Iodidimonadales</taxon>
        <taxon>Iodidimonadaceae</taxon>
        <taxon>Iodidimonas</taxon>
    </lineage>
</organism>
<dbReference type="PANTHER" id="PTHR33202">
    <property type="entry name" value="ZINC UPTAKE REGULATION PROTEIN"/>
    <property type="match status" value="1"/>
</dbReference>
<keyword evidence="7" id="KW-0479">Metal-binding</keyword>
<evidence type="ECO:0000256" key="6">
    <source>
        <dbReference type="ARBA" id="ARBA00023163"/>
    </source>
</evidence>
<feature type="binding site" evidence="7">
    <location>
        <position position="119"/>
    </location>
    <ligand>
        <name>Zn(2+)</name>
        <dbReference type="ChEBI" id="CHEBI:29105"/>
    </ligand>
</feature>
<dbReference type="GO" id="GO:0003700">
    <property type="term" value="F:DNA-binding transcription factor activity"/>
    <property type="evidence" value="ECO:0007669"/>
    <property type="project" value="InterPro"/>
</dbReference>